<keyword evidence="6" id="KW-1185">Reference proteome</keyword>
<dbReference type="InterPro" id="IPR021109">
    <property type="entry name" value="Peptidase_aspartic_dom_sf"/>
</dbReference>
<dbReference type="InterPro" id="IPR034164">
    <property type="entry name" value="Pepsin-like_dom"/>
</dbReference>
<organism evidence="5 6">
    <name type="scientific">Phaeosphaeria nodorum (strain SN15 / ATCC MYA-4574 / FGSC 10173)</name>
    <name type="common">Glume blotch fungus</name>
    <name type="synonym">Parastagonospora nodorum</name>
    <dbReference type="NCBI Taxonomy" id="321614"/>
    <lineage>
        <taxon>Eukaryota</taxon>
        <taxon>Fungi</taxon>
        <taxon>Dikarya</taxon>
        <taxon>Ascomycota</taxon>
        <taxon>Pezizomycotina</taxon>
        <taxon>Dothideomycetes</taxon>
        <taxon>Pleosporomycetidae</taxon>
        <taxon>Pleosporales</taxon>
        <taxon>Pleosporineae</taxon>
        <taxon>Phaeosphaeriaceae</taxon>
        <taxon>Parastagonospora</taxon>
    </lineage>
</organism>
<dbReference type="PROSITE" id="PS51767">
    <property type="entry name" value="PEPTIDASE_A1"/>
    <property type="match status" value="1"/>
</dbReference>
<evidence type="ECO:0000256" key="1">
    <source>
        <dbReference type="ARBA" id="ARBA00007447"/>
    </source>
</evidence>
<keyword evidence="3" id="KW-0472">Membrane</keyword>
<proteinExistence type="inferred from homology"/>
<keyword evidence="3" id="KW-0812">Transmembrane</keyword>
<dbReference type="InterPro" id="IPR033121">
    <property type="entry name" value="PEPTIDASE_A1"/>
</dbReference>
<dbReference type="OMA" id="WDYLTEV"/>
<evidence type="ECO:0000259" key="4">
    <source>
        <dbReference type="PROSITE" id="PS51767"/>
    </source>
</evidence>
<feature type="disulfide bond" evidence="2">
    <location>
        <begin position="337"/>
        <end position="376"/>
    </location>
</feature>
<evidence type="ECO:0000313" key="6">
    <source>
        <dbReference type="Proteomes" id="UP000663193"/>
    </source>
</evidence>
<dbReference type="CDD" id="cd05471">
    <property type="entry name" value="pepsin_like"/>
    <property type="match status" value="1"/>
</dbReference>
<feature type="transmembrane region" description="Helical" evidence="3">
    <location>
        <begin position="6"/>
        <end position="27"/>
    </location>
</feature>
<dbReference type="SUPFAM" id="SSF50630">
    <property type="entry name" value="Acid proteases"/>
    <property type="match status" value="1"/>
</dbReference>
<feature type="disulfide bond" evidence="2">
    <location>
        <begin position="104"/>
        <end position="114"/>
    </location>
</feature>
<dbReference type="Pfam" id="PF00026">
    <property type="entry name" value="Asp"/>
    <property type="match status" value="1"/>
</dbReference>
<evidence type="ECO:0000256" key="3">
    <source>
        <dbReference type="SAM" id="Phobius"/>
    </source>
</evidence>
<dbReference type="VEuPathDB" id="FungiDB:JI435_107980"/>
<dbReference type="Gene3D" id="2.40.70.10">
    <property type="entry name" value="Acid Proteases"/>
    <property type="match status" value="2"/>
</dbReference>
<sequence length="419" mass="46919">MLSNEIHAILIFVLLPLCSAVIVTVPIKRTTIRFKFDDWQFYNQHVGTFQKSETDYQHPLNRRDQSTFYHLLYSTSIGIGTPSQPFTASVDLSWSDTFVPSIACLQDPVTAQYCREQNKYDASLSTTYHPSKANAQIMYEGLSTSGHLSQDVLRIGGLEIRDQQFEEATFWRSMYSNGAPLDSALGLARLQSRTPASNVSTKSTLRNMLDQKVLSRPVFSLRLPRRDDESGELALGYIPSEALARSAVTIPLIDAAPREDLSQLSYYISSGYTVELDSVAIQSPPSNNPGARKASRYKAVFTNSFSYISLPATLLTEIQTHLHPNLGMGDQLADLDCSMRDELRNIVFSFSKDAVIVLTPWDYLTEVQDIDKGKRCVLPFAYLPQVNEEWVVLGSAFMEGVHTAFDLEKSKVSLLKLDD</sequence>
<dbReference type="FunFam" id="2.40.70.10:FF:000229">
    <property type="entry name" value="Uncharacterized protein"/>
    <property type="match status" value="1"/>
</dbReference>
<evidence type="ECO:0000256" key="2">
    <source>
        <dbReference type="PIRSR" id="PIRSR601461-2"/>
    </source>
</evidence>
<accession>A0A7U2FJZ0</accession>
<dbReference type="PANTHER" id="PTHR47966:SF51">
    <property type="entry name" value="BETA-SITE APP-CLEAVING ENZYME, ISOFORM A-RELATED"/>
    <property type="match status" value="1"/>
</dbReference>
<comment type="similarity">
    <text evidence="1">Belongs to the peptidase A1 family.</text>
</comment>
<dbReference type="GO" id="GO:0004190">
    <property type="term" value="F:aspartic-type endopeptidase activity"/>
    <property type="evidence" value="ECO:0007669"/>
    <property type="project" value="InterPro"/>
</dbReference>
<keyword evidence="3" id="KW-1133">Transmembrane helix</keyword>
<protein>
    <recommendedName>
        <fullName evidence="4">Peptidase A1 domain-containing protein</fullName>
    </recommendedName>
</protein>
<dbReference type="GO" id="GO:0006508">
    <property type="term" value="P:proteolysis"/>
    <property type="evidence" value="ECO:0007669"/>
    <property type="project" value="InterPro"/>
</dbReference>
<feature type="domain" description="Peptidase A1" evidence="4">
    <location>
        <begin position="73"/>
        <end position="415"/>
    </location>
</feature>
<name>A0A7U2FJZ0_PHANO</name>
<dbReference type="AlphaFoldDB" id="A0A7U2FJZ0"/>
<gene>
    <name evidence="5" type="ORF">JI435_107980</name>
</gene>
<dbReference type="PANTHER" id="PTHR47966">
    <property type="entry name" value="BETA-SITE APP-CLEAVING ENZYME, ISOFORM A-RELATED"/>
    <property type="match status" value="1"/>
</dbReference>
<evidence type="ECO:0000313" key="5">
    <source>
        <dbReference type="EMBL" id="QRD04885.1"/>
    </source>
</evidence>
<dbReference type="Proteomes" id="UP000663193">
    <property type="component" value="Chromosome 17"/>
</dbReference>
<reference evidence="6" key="1">
    <citation type="journal article" date="2021" name="BMC Genomics">
        <title>Chromosome-level genome assembly and manually-curated proteome of model necrotroph Parastagonospora nodorum Sn15 reveals a genome-wide trove of candidate effector homologs, and redundancy of virulence-related functions within an accessory chromosome.</title>
        <authorList>
            <person name="Bertazzoni S."/>
            <person name="Jones D.A.B."/>
            <person name="Phan H.T."/>
            <person name="Tan K.-C."/>
            <person name="Hane J.K."/>
        </authorList>
    </citation>
    <scope>NUCLEOTIDE SEQUENCE [LARGE SCALE GENOMIC DNA]</scope>
    <source>
        <strain evidence="6">SN15 / ATCC MYA-4574 / FGSC 10173)</strain>
    </source>
</reference>
<dbReference type="OrthoDB" id="771136at2759"/>
<keyword evidence="2" id="KW-1015">Disulfide bond</keyword>
<dbReference type="InterPro" id="IPR001461">
    <property type="entry name" value="Aspartic_peptidase_A1"/>
</dbReference>
<dbReference type="EMBL" id="CP069039">
    <property type="protein sequence ID" value="QRD04885.1"/>
    <property type="molecule type" value="Genomic_DNA"/>
</dbReference>